<dbReference type="Proteomes" id="UP000000628">
    <property type="component" value="Chromosome"/>
</dbReference>
<dbReference type="GO" id="GO:0004540">
    <property type="term" value="F:RNA nuclease activity"/>
    <property type="evidence" value="ECO:0007669"/>
    <property type="project" value="InterPro"/>
</dbReference>
<dbReference type="Pfam" id="PF01936">
    <property type="entry name" value="NYN"/>
    <property type="match status" value="1"/>
</dbReference>
<reference evidence="2 3" key="1">
    <citation type="journal article" date="2009" name="Stand. Genomic Sci.">
        <title>Complete genome sequence of Jonesia denitrificans type strain (Prevot 55134).</title>
        <authorList>
            <person name="Pukall R."/>
            <person name="Gehrich-Schroter G."/>
            <person name="Lapidus A."/>
            <person name="Nolan M."/>
            <person name="Glavina Del Rio T."/>
            <person name="Lucas S."/>
            <person name="Chen F."/>
            <person name="Tice H."/>
            <person name="Pitluck S."/>
            <person name="Cheng J.F."/>
            <person name="Copeland A."/>
            <person name="Saunders E."/>
            <person name="Brettin T."/>
            <person name="Detter J.C."/>
            <person name="Bruce D."/>
            <person name="Goodwin L."/>
            <person name="Pati A."/>
            <person name="Ivanova N."/>
            <person name="Mavromatis K."/>
            <person name="Ovchinnikova G."/>
            <person name="Chen A."/>
            <person name="Palaniappan K."/>
            <person name="Land M."/>
            <person name="Hauser L."/>
            <person name="Chang Y.J."/>
            <person name="Jeffries C.D."/>
            <person name="Chain P."/>
            <person name="Goker M."/>
            <person name="Bristow J."/>
            <person name="Eisen J.A."/>
            <person name="Markowitz V."/>
            <person name="Hugenholtz P."/>
            <person name="Kyrpides N.C."/>
            <person name="Klenk H.P."/>
            <person name="Han C."/>
        </authorList>
    </citation>
    <scope>NUCLEOTIDE SEQUENCE [LARGE SCALE GENOMIC DNA]</scope>
    <source>
        <strain evidence="3">ATCC 14870 / DSM 20603 / BCRC 15368 / CIP 55.134 / JCM 11481 / NBRC 15587 / NCTC 10816 / Prevot 55134</strain>
    </source>
</reference>
<dbReference type="EMBL" id="CP001706">
    <property type="protein sequence ID" value="ACV08807.1"/>
    <property type="molecule type" value="Genomic_DNA"/>
</dbReference>
<evidence type="ECO:0000313" key="2">
    <source>
        <dbReference type="EMBL" id="ACV08807.1"/>
    </source>
</evidence>
<organism evidence="2 3">
    <name type="scientific">Jonesia denitrificans (strain ATCC 14870 / DSM 20603 / BCRC 15368 / CIP 55.134 / JCM 11481 / NBRC 15587 / NCTC 10816 / Prevot 55134)</name>
    <name type="common">Listeria denitrificans</name>
    <dbReference type="NCBI Taxonomy" id="471856"/>
    <lineage>
        <taxon>Bacteria</taxon>
        <taxon>Bacillati</taxon>
        <taxon>Actinomycetota</taxon>
        <taxon>Actinomycetes</taxon>
        <taxon>Micrococcales</taxon>
        <taxon>Jonesiaceae</taxon>
        <taxon>Jonesia</taxon>
    </lineage>
</organism>
<dbReference type="InterPro" id="IPR021139">
    <property type="entry name" value="NYN"/>
</dbReference>
<sequence length="388" mass="41076">MNKQSAIFVDAGFLHSVGAQRTAATSYRHAVKLQYSTLIRGITHTTRAHSGVENLRTYWYDASRDGLLTDEHKRIAMIPGVKVRLGRVNYYGEQKGVDLRLALDLVGLARTGAASVAYLISGDDDLTEAVEEAQSLGMRVVLLGIDDKSSRIGLASVADNLAFAVDAIERLSDDLLATAFTKTVGVTSSAAEAGEPGVMSRGKDHAQVENSTGEAGGTTHTALLNAEHDTARAGVRAVGHEEEHTAVKPSGGPPSPALLAARLAAPVPAHKRPQPAGGATPDVVTTHSPATIVYSSSTTGEGDGDNAHHHSLLITAEEVGAKVARNWYANTTQGELAEVFGDRPQLPAFIDAVLLKDCAAAIGVEDTNLQSVRRTLRGSFWDEIDRIH</sequence>
<dbReference type="STRING" id="471856.Jden_1151"/>
<dbReference type="KEGG" id="jde:Jden_1151"/>
<gene>
    <name evidence="2" type="ordered locus">Jden_1151</name>
</gene>
<accession>C7R3V0</accession>
<dbReference type="Gene3D" id="3.40.50.1010">
    <property type="entry name" value="5'-nuclease"/>
    <property type="match status" value="1"/>
</dbReference>
<dbReference type="OrthoDB" id="9800236at2"/>
<evidence type="ECO:0000259" key="1">
    <source>
        <dbReference type="Pfam" id="PF01936"/>
    </source>
</evidence>
<proteinExistence type="predicted"/>
<dbReference type="AlphaFoldDB" id="C7R3V0"/>
<name>C7R3V0_JONDD</name>
<dbReference type="CDD" id="cd18722">
    <property type="entry name" value="PIN_NicB-like"/>
    <property type="match status" value="1"/>
</dbReference>
<feature type="domain" description="NYN" evidence="1">
    <location>
        <begin position="33"/>
        <end position="160"/>
    </location>
</feature>
<dbReference type="eggNOG" id="COG1432">
    <property type="taxonomic scope" value="Bacteria"/>
</dbReference>
<dbReference type="HOGENOM" id="CLU_071591_0_0_11"/>
<keyword evidence="3" id="KW-1185">Reference proteome</keyword>
<evidence type="ECO:0000313" key="3">
    <source>
        <dbReference type="Proteomes" id="UP000000628"/>
    </source>
</evidence>
<dbReference type="RefSeq" id="WP_015771435.1">
    <property type="nucleotide sequence ID" value="NC_013174.1"/>
</dbReference>
<protein>
    <recommendedName>
        <fullName evidence="1">NYN domain-containing protein</fullName>
    </recommendedName>
</protein>